<sequence length="159" mass="16259">MPRVQNPVSSHLKGQAQYSIKGNPVRRKGITAHMKVFVLVSALVALSAAKSVHKRNAYGDEPVAPAPAAEAPAPVAPAEQAPVAVEQPAADCNEAPAPAVPSGYRNKRNAYGDEPVAPAPAAEAPAPAAPEQPPVAVEQPSPDCAETPAPAVPSGYRSK</sequence>
<keyword evidence="3" id="KW-1185">Reference proteome</keyword>
<evidence type="ECO:0000313" key="2">
    <source>
        <dbReference type="EMBL" id="VDM82575.1"/>
    </source>
</evidence>
<reference evidence="2 3" key="1">
    <citation type="submission" date="2018-11" db="EMBL/GenBank/DDBJ databases">
        <authorList>
            <consortium name="Pathogen Informatics"/>
        </authorList>
    </citation>
    <scope>NUCLEOTIDE SEQUENCE [LARGE SCALE GENOMIC DNA]</scope>
</reference>
<name>A0A3P7LJ15_STRVU</name>
<dbReference type="AlphaFoldDB" id="A0A3P7LJ15"/>
<accession>A0A3P7LJ15</accession>
<feature type="region of interest" description="Disordered" evidence="1">
    <location>
        <begin position="1"/>
        <end position="20"/>
    </location>
</feature>
<feature type="region of interest" description="Disordered" evidence="1">
    <location>
        <begin position="58"/>
        <end position="159"/>
    </location>
</feature>
<evidence type="ECO:0000313" key="3">
    <source>
        <dbReference type="Proteomes" id="UP000270094"/>
    </source>
</evidence>
<organism evidence="2 3">
    <name type="scientific">Strongylus vulgaris</name>
    <name type="common">Blood worm</name>
    <dbReference type="NCBI Taxonomy" id="40348"/>
    <lineage>
        <taxon>Eukaryota</taxon>
        <taxon>Metazoa</taxon>
        <taxon>Ecdysozoa</taxon>
        <taxon>Nematoda</taxon>
        <taxon>Chromadorea</taxon>
        <taxon>Rhabditida</taxon>
        <taxon>Rhabditina</taxon>
        <taxon>Rhabditomorpha</taxon>
        <taxon>Strongyloidea</taxon>
        <taxon>Strongylidae</taxon>
        <taxon>Strongylus</taxon>
    </lineage>
</organism>
<dbReference type="PANTHER" id="PTHR36514">
    <property type="entry name" value="PROTEIN CBG00436"/>
    <property type="match status" value="1"/>
</dbReference>
<dbReference type="Proteomes" id="UP000270094">
    <property type="component" value="Unassembled WGS sequence"/>
</dbReference>
<evidence type="ECO:0000256" key="1">
    <source>
        <dbReference type="SAM" id="MobiDB-lite"/>
    </source>
</evidence>
<proteinExistence type="predicted"/>
<dbReference type="PANTHER" id="PTHR36514:SF5">
    <property type="entry name" value="ASCARIS SUUM EPICUTICLIN PROTEIN RELATED"/>
    <property type="match status" value="1"/>
</dbReference>
<feature type="non-terminal residue" evidence="2">
    <location>
        <position position="159"/>
    </location>
</feature>
<protein>
    <submittedName>
        <fullName evidence="2">Uncharacterized protein</fullName>
    </submittedName>
</protein>
<gene>
    <name evidence="2" type="ORF">SVUK_LOCUS17573</name>
</gene>
<feature type="compositionally biased region" description="Low complexity" evidence="1">
    <location>
        <begin position="61"/>
        <end position="90"/>
    </location>
</feature>
<feature type="compositionally biased region" description="Low complexity" evidence="1">
    <location>
        <begin position="114"/>
        <end position="126"/>
    </location>
</feature>
<dbReference type="EMBL" id="UYYB01118335">
    <property type="protein sequence ID" value="VDM82575.1"/>
    <property type="molecule type" value="Genomic_DNA"/>
</dbReference>